<dbReference type="InterPro" id="IPR036412">
    <property type="entry name" value="HAD-like_sf"/>
</dbReference>
<dbReference type="InterPro" id="IPR010021">
    <property type="entry name" value="PGPP1/Gep4"/>
</dbReference>
<proteinExistence type="predicted"/>
<organism evidence="1 2">
    <name type="scientific">Anaerotruncus massiliensis</name>
    <name type="common">ex Liu et al. 2021</name>
    <dbReference type="NCBI Taxonomy" id="2321404"/>
    <lineage>
        <taxon>Bacteria</taxon>
        <taxon>Bacillati</taxon>
        <taxon>Bacillota</taxon>
        <taxon>Clostridia</taxon>
        <taxon>Eubacteriales</taxon>
        <taxon>Oscillospiraceae</taxon>
        <taxon>Anaerotruncus</taxon>
    </lineage>
</organism>
<dbReference type="NCBIfam" id="TIGR01668">
    <property type="entry name" value="YqeG_hyp_ppase"/>
    <property type="match status" value="1"/>
</dbReference>
<dbReference type="RefSeq" id="WP_121585705.1">
    <property type="nucleotide sequence ID" value="NZ_RCHT01000001.1"/>
</dbReference>
<dbReference type="Proteomes" id="UP000276301">
    <property type="component" value="Unassembled WGS sequence"/>
</dbReference>
<gene>
    <name evidence="1" type="ORF">D4A47_01205</name>
</gene>
<evidence type="ECO:0000313" key="1">
    <source>
        <dbReference type="EMBL" id="RLL14627.1"/>
    </source>
</evidence>
<comment type="caution">
    <text evidence="1">The sequence shown here is derived from an EMBL/GenBank/DDBJ whole genome shotgun (WGS) entry which is preliminary data.</text>
</comment>
<dbReference type="Pfam" id="PF00702">
    <property type="entry name" value="Hydrolase"/>
    <property type="match status" value="1"/>
</dbReference>
<dbReference type="GO" id="GO:0008962">
    <property type="term" value="F:phosphatidylglycerophosphatase activity"/>
    <property type="evidence" value="ECO:0007669"/>
    <property type="project" value="InterPro"/>
</dbReference>
<dbReference type="EMBL" id="RCHT01000001">
    <property type="protein sequence ID" value="RLL14627.1"/>
    <property type="molecule type" value="Genomic_DNA"/>
</dbReference>
<keyword evidence="2" id="KW-1185">Reference proteome</keyword>
<accession>A0A498CQ27</accession>
<dbReference type="InterPro" id="IPR023214">
    <property type="entry name" value="HAD_sf"/>
</dbReference>
<dbReference type="NCBIfam" id="TIGR01662">
    <property type="entry name" value="HAD-SF-IIIA"/>
    <property type="match status" value="1"/>
</dbReference>
<sequence length="165" mass="18306">MAVFQPDYRFRRAWDIPPEWLRDKGITVLLLDVDNTLTTHDNPDVADGVHGWFARMRAAGVRLFILSNNHPGRVEPFAEKLGVGCIADAAKPLGGGVRRARERLGADAREIAIVGDQVFTDVLCANLAGAVSILVEPIELEPFPFFKLKRRLEKLVLRGGRKGTH</sequence>
<protein>
    <submittedName>
        <fullName evidence="1">YqeG family HAD IIIA-type phosphatase</fullName>
    </submittedName>
</protein>
<name>A0A498CQ27_9FIRM</name>
<reference evidence="1 2" key="1">
    <citation type="submission" date="2018-10" db="EMBL/GenBank/DDBJ databases">
        <title>Anaerotruncus faecis sp. nov., isolated from human feces.</title>
        <authorList>
            <person name="Wang Y.-J."/>
        </authorList>
    </citation>
    <scope>NUCLEOTIDE SEQUENCE [LARGE SCALE GENOMIC DNA]</scope>
    <source>
        <strain evidence="1 2">22A2-44</strain>
    </source>
</reference>
<dbReference type="InterPro" id="IPR006549">
    <property type="entry name" value="HAD-SF_hydro_IIIA"/>
</dbReference>
<dbReference type="Gene3D" id="3.40.50.1000">
    <property type="entry name" value="HAD superfamily/HAD-like"/>
    <property type="match status" value="1"/>
</dbReference>
<dbReference type="SUPFAM" id="SSF56784">
    <property type="entry name" value="HAD-like"/>
    <property type="match status" value="1"/>
</dbReference>
<evidence type="ECO:0000313" key="2">
    <source>
        <dbReference type="Proteomes" id="UP000276301"/>
    </source>
</evidence>
<dbReference type="AlphaFoldDB" id="A0A498CQ27"/>